<reference evidence="1" key="1">
    <citation type="submission" date="2023-10" db="EMBL/GenBank/DDBJ databases">
        <authorList>
            <person name="Rodriguez Cubillos JULIANA M."/>
            <person name="De Vega J."/>
        </authorList>
    </citation>
    <scope>NUCLEOTIDE SEQUENCE</scope>
</reference>
<evidence type="ECO:0000313" key="2">
    <source>
        <dbReference type="Proteomes" id="UP001177021"/>
    </source>
</evidence>
<dbReference type="Proteomes" id="UP001177021">
    <property type="component" value="Unassembled WGS sequence"/>
</dbReference>
<accession>A0ACB0L4J6</accession>
<organism evidence="1 2">
    <name type="scientific">Trifolium pratense</name>
    <name type="common">Red clover</name>
    <dbReference type="NCBI Taxonomy" id="57577"/>
    <lineage>
        <taxon>Eukaryota</taxon>
        <taxon>Viridiplantae</taxon>
        <taxon>Streptophyta</taxon>
        <taxon>Embryophyta</taxon>
        <taxon>Tracheophyta</taxon>
        <taxon>Spermatophyta</taxon>
        <taxon>Magnoliopsida</taxon>
        <taxon>eudicotyledons</taxon>
        <taxon>Gunneridae</taxon>
        <taxon>Pentapetalae</taxon>
        <taxon>rosids</taxon>
        <taxon>fabids</taxon>
        <taxon>Fabales</taxon>
        <taxon>Fabaceae</taxon>
        <taxon>Papilionoideae</taxon>
        <taxon>50 kb inversion clade</taxon>
        <taxon>NPAAA clade</taxon>
        <taxon>Hologalegina</taxon>
        <taxon>IRL clade</taxon>
        <taxon>Trifolieae</taxon>
        <taxon>Trifolium</taxon>
    </lineage>
</organism>
<gene>
    <name evidence="1" type="ORF">MILVUS5_LOCUS29349</name>
</gene>
<proteinExistence type="predicted"/>
<dbReference type="EMBL" id="CASHSV030000409">
    <property type="protein sequence ID" value="CAJ2664041.1"/>
    <property type="molecule type" value="Genomic_DNA"/>
</dbReference>
<protein>
    <submittedName>
        <fullName evidence="1">Uncharacterized protein</fullName>
    </submittedName>
</protein>
<name>A0ACB0L4J6_TRIPR</name>
<comment type="caution">
    <text evidence="1">The sequence shown here is derived from an EMBL/GenBank/DDBJ whole genome shotgun (WGS) entry which is preliminary data.</text>
</comment>
<evidence type="ECO:0000313" key="1">
    <source>
        <dbReference type="EMBL" id="CAJ2664041.1"/>
    </source>
</evidence>
<sequence length="347" mass="39155">MLVKRENKKQRVKRNKTKSVAAMERHKCKLCSRTFGNGRALGGHMKAHLATIKSQKQQFTQFASFSSSSESESEHEEKTLINYVLRENPKKSLKIADPEFSFLPDQTESVIVQDRESETESKNNPTRQQRSKRNRKQNNNSSSNNKNNQNFPEGKKSKPSFMMLTTPPPFNDQEPVSSVSDTSPEEDVAMCLMMLSRDKWSREMNINNVVEEEGSVEKTSKLLKRVRGKHLCENCRKSFRSSRALGSHRSVCCRDEAKNGNGKNDDKIFECPFCFKVFGSGQALGGHKRSHLMIPSSSNSTPNVNANANVEANVDVSVRFKESFIDLNLPAPLEEEDDDDLSVVSEA</sequence>
<keyword evidence="2" id="KW-1185">Reference proteome</keyword>